<evidence type="ECO:0000256" key="1">
    <source>
        <dbReference type="SAM" id="Phobius"/>
    </source>
</evidence>
<comment type="caution">
    <text evidence="2">The sequence shown here is derived from an EMBL/GenBank/DDBJ whole genome shotgun (WGS) entry which is preliminary data.</text>
</comment>
<gene>
    <name evidence="2" type="ORF">UW23_C0008G0003</name>
</gene>
<keyword evidence="1" id="KW-0812">Transmembrane</keyword>
<accession>A0A0G1GM47</accession>
<evidence type="ECO:0000313" key="2">
    <source>
        <dbReference type="EMBL" id="KKT36026.1"/>
    </source>
</evidence>
<dbReference type="AlphaFoldDB" id="A0A0G1GM47"/>
<feature type="transmembrane region" description="Helical" evidence="1">
    <location>
        <begin position="181"/>
        <end position="201"/>
    </location>
</feature>
<feature type="transmembrane region" description="Helical" evidence="1">
    <location>
        <begin position="263"/>
        <end position="281"/>
    </location>
</feature>
<keyword evidence="1" id="KW-0472">Membrane</keyword>
<name>A0A0G1GM47_9BACT</name>
<evidence type="ECO:0000313" key="3">
    <source>
        <dbReference type="Proteomes" id="UP000034069"/>
    </source>
</evidence>
<organism evidence="2 3">
    <name type="scientific">Candidatus Collierbacteria bacterium GW2011_GWA1_44_12</name>
    <dbReference type="NCBI Taxonomy" id="1618376"/>
    <lineage>
        <taxon>Bacteria</taxon>
        <taxon>Candidatus Collieribacteriota</taxon>
    </lineage>
</organism>
<dbReference type="Proteomes" id="UP000034069">
    <property type="component" value="Unassembled WGS sequence"/>
</dbReference>
<keyword evidence="1" id="KW-1133">Transmembrane helix</keyword>
<proteinExistence type="predicted"/>
<feature type="transmembrane region" description="Helical" evidence="1">
    <location>
        <begin position="111"/>
        <end position="133"/>
    </location>
</feature>
<feature type="transmembrane region" description="Helical" evidence="1">
    <location>
        <begin position="49"/>
        <end position="72"/>
    </location>
</feature>
<sequence length="384" mass="44703">MDEKRSSKVLPLSSIIAIVLLIVILYWFFSGEIYRFYASMVFLFYSWTNMMWVSVIMLGIFQTFLMVPFRIIRLLDFRNIRDFKTETIELGDTSSQTDHLKRQFQKGNWTLTFYLLDFAVQLTTYVTIGRLFLTDFYNKLLNPKVLYSFVSYPDYPIKDRFFKIPYPEVSKTVDLGFENVIYVWLTILIIRLSISMIQGLIRKKRNKEGEIEKQKSSDGMLSGKYMIVYAIILFVFFYALIRNFPVGWEFNIFTGDVAKPNKTFNTVTAIATFLTLMWFGVNDILKKGKIARELGIPKNTVSKTQLGLFKDKLTSSSLIGMGAYFITNQIPCAFELSIFTLEVISVFSPLTLDKWILRAAPKTENTETVEKEQRDVKRQFLSTI</sequence>
<dbReference type="EMBL" id="LCHN01000008">
    <property type="protein sequence ID" value="KKT36026.1"/>
    <property type="molecule type" value="Genomic_DNA"/>
</dbReference>
<protein>
    <submittedName>
        <fullName evidence="2">Uncharacterized protein</fullName>
    </submittedName>
</protein>
<feature type="transmembrane region" description="Helical" evidence="1">
    <location>
        <begin position="222"/>
        <end position="241"/>
    </location>
</feature>
<feature type="transmembrane region" description="Helical" evidence="1">
    <location>
        <begin position="9"/>
        <end position="29"/>
    </location>
</feature>
<reference evidence="2 3" key="1">
    <citation type="journal article" date="2015" name="Nature">
        <title>rRNA introns, odd ribosomes, and small enigmatic genomes across a large radiation of phyla.</title>
        <authorList>
            <person name="Brown C.T."/>
            <person name="Hug L.A."/>
            <person name="Thomas B.C."/>
            <person name="Sharon I."/>
            <person name="Castelle C.J."/>
            <person name="Singh A."/>
            <person name="Wilkins M.J."/>
            <person name="Williams K.H."/>
            <person name="Banfield J.F."/>
        </authorList>
    </citation>
    <scope>NUCLEOTIDE SEQUENCE [LARGE SCALE GENOMIC DNA]</scope>
</reference>